<dbReference type="Pfam" id="PF18435">
    <property type="entry name" value="EstA_Ig_like"/>
    <property type="match status" value="1"/>
</dbReference>
<feature type="domain" description="Esterase Ig-like N-terminal" evidence="3">
    <location>
        <begin position="13"/>
        <end position="127"/>
    </location>
</feature>
<evidence type="ECO:0000259" key="3">
    <source>
        <dbReference type="Pfam" id="PF18435"/>
    </source>
</evidence>
<comment type="caution">
    <text evidence="4">The sequence shown here is derived from an EMBL/GenBank/DDBJ whole genome shotgun (WGS) entry which is preliminary data.</text>
</comment>
<dbReference type="Proteomes" id="UP000030588">
    <property type="component" value="Unassembled WGS sequence"/>
</dbReference>
<keyword evidence="1" id="KW-0732">Signal</keyword>
<dbReference type="Gene3D" id="3.40.50.1820">
    <property type="entry name" value="alpha/beta hydrolase"/>
    <property type="match status" value="1"/>
</dbReference>
<evidence type="ECO:0000256" key="1">
    <source>
        <dbReference type="ARBA" id="ARBA00022729"/>
    </source>
</evidence>
<dbReference type="Gene3D" id="2.60.40.2180">
    <property type="match status" value="1"/>
</dbReference>
<evidence type="ECO:0000313" key="4">
    <source>
        <dbReference type="EMBL" id="KHD85840.1"/>
    </source>
</evidence>
<dbReference type="InterPro" id="IPR002925">
    <property type="entry name" value="Dienelactn_hydro"/>
</dbReference>
<gene>
    <name evidence="4" type="ORF">NG54_06760</name>
</gene>
<dbReference type="AlphaFoldDB" id="A0A0A6VC87"/>
<dbReference type="RefSeq" id="WP_035354006.1">
    <property type="nucleotide sequence ID" value="NZ_JRUN01000015.1"/>
</dbReference>
<accession>A0A0A6VC87</accession>
<organism evidence="4 5">
    <name type="scientific">Heyndrickxia ginsengihumi</name>
    <dbReference type="NCBI Taxonomy" id="363870"/>
    <lineage>
        <taxon>Bacteria</taxon>
        <taxon>Bacillati</taxon>
        <taxon>Bacillota</taxon>
        <taxon>Bacilli</taxon>
        <taxon>Bacillales</taxon>
        <taxon>Bacillaceae</taxon>
        <taxon>Heyndrickxia</taxon>
    </lineage>
</organism>
<dbReference type="PANTHER" id="PTHR43037:SF1">
    <property type="entry name" value="BLL1128 PROTEIN"/>
    <property type="match status" value="1"/>
</dbReference>
<proteinExistence type="predicted"/>
<dbReference type="EMBL" id="JRUN01000015">
    <property type="protein sequence ID" value="KHD85840.1"/>
    <property type="molecule type" value="Genomic_DNA"/>
</dbReference>
<dbReference type="PANTHER" id="PTHR43037">
    <property type="entry name" value="UNNAMED PRODUCT-RELATED"/>
    <property type="match status" value="1"/>
</dbReference>
<dbReference type="InterPro" id="IPR041172">
    <property type="entry name" value="EstA_Ig-like_N"/>
</dbReference>
<dbReference type="Pfam" id="PF01738">
    <property type="entry name" value="DLH"/>
    <property type="match status" value="1"/>
</dbReference>
<reference evidence="4 5" key="1">
    <citation type="submission" date="2014-10" db="EMBL/GenBank/DDBJ databases">
        <title>Draft genome of phytase producing Bacillus ginsengihumi strain M2.11.</title>
        <authorList>
            <person name="Toymentseva A."/>
            <person name="Boulygina E.A."/>
            <person name="Kazakov S.V."/>
            <person name="Kayumov I."/>
            <person name="Suleimanova A.D."/>
            <person name="Mardanova A.M."/>
            <person name="Maria S.N."/>
            <person name="Sergey M.Y."/>
            <person name="Sharipova M.R."/>
        </authorList>
    </citation>
    <scope>NUCLEOTIDE SEQUENCE [LARGE SCALE GENOMIC DNA]</scope>
    <source>
        <strain evidence="4 5">M2.11</strain>
    </source>
</reference>
<name>A0A0A6VC87_9BACI</name>
<evidence type="ECO:0000313" key="5">
    <source>
        <dbReference type="Proteomes" id="UP000030588"/>
    </source>
</evidence>
<dbReference type="InterPro" id="IPR050955">
    <property type="entry name" value="Plant_Biomass_Hydrol_Est"/>
</dbReference>
<evidence type="ECO:0000259" key="2">
    <source>
        <dbReference type="Pfam" id="PF01738"/>
    </source>
</evidence>
<dbReference type="GO" id="GO:0016787">
    <property type="term" value="F:hydrolase activity"/>
    <property type="evidence" value="ECO:0007669"/>
    <property type="project" value="InterPro"/>
</dbReference>
<feature type="domain" description="Dienelactone hydrolase" evidence="2">
    <location>
        <begin position="252"/>
        <end position="331"/>
    </location>
</feature>
<dbReference type="SUPFAM" id="SSF53474">
    <property type="entry name" value="alpha/beta-Hydrolases"/>
    <property type="match status" value="1"/>
</dbReference>
<sequence>MRVDKTKSPIQRIDLVTNITADGEKVIAAILKFNEEINGASLSNKSFTVKASVNGAWQQRTITNVYSNHQPELSKSQVNGPYVIIELDEHDEHANTIVWNDEQYQNRKPPLNYAVSQTETVYTHNGNPLFPSDKQLRNNGEMNPIIDYFKQAAITDEFGNNLPYRLFEPKVETDQTYPLVLFLHGAGEKGNDNAVHILANKGAAMWASPEIQKQHPAFVLAPQLPLDVPTKNGWAADPYYSLLLQLLQDMQKTYPIDESRIYVTGMSMGGIGTWHFIQKNPQIFAAAIPICGQGSPSNAGIIKHMPIWAFHAADDKIVPVSGSRHMVAALQFLRSPIKYTEYPAGSLHHPHMSWIPTYEKQELVNWLFLQKKF</sequence>
<dbReference type="OrthoDB" id="9795555at2"/>
<protein>
    <submittedName>
        <fullName evidence="4">Uncharacterized protein</fullName>
    </submittedName>
</protein>
<dbReference type="InterPro" id="IPR029058">
    <property type="entry name" value="AB_hydrolase_fold"/>
</dbReference>